<protein>
    <recommendedName>
        <fullName evidence="4">Casein kinase I</fullName>
        <ecNumber evidence="1">2.7.11.1</ecNumber>
    </recommendedName>
</protein>
<dbReference type="InParanoid" id="A0A0V0QGH9"/>
<evidence type="ECO:0000256" key="4">
    <source>
        <dbReference type="ARBA" id="ARBA00023860"/>
    </source>
</evidence>
<dbReference type="GO" id="GO:0005524">
    <property type="term" value="F:ATP binding"/>
    <property type="evidence" value="ECO:0007669"/>
    <property type="project" value="UniProtKB-UniRule"/>
</dbReference>
<dbReference type="Proteomes" id="UP000054937">
    <property type="component" value="Unassembled WGS sequence"/>
</dbReference>
<keyword evidence="8" id="KW-0418">Kinase</keyword>
<evidence type="ECO:0000259" key="7">
    <source>
        <dbReference type="PROSITE" id="PS50011"/>
    </source>
</evidence>
<dbReference type="InterPro" id="IPR008271">
    <property type="entry name" value="Ser/Thr_kinase_AS"/>
</dbReference>
<dbReference type="PROSITE" id="PS00108">
    <property type="entry name" value="PROTEIN_KINASE_ST"/>
    <property type="match status" value="1"/>
</dbReference>
<feature type="compositionally biased region" description="Low complexity" evidence="6">
    <location>
        <begin position="391"/>
        <end position="405"/>
    </location>
</feature>
<evidence type="ECO:0000313" key="9">
    <source>
        <dbReference type="Proteomes" id="UP000054937"/>
    </source>
</evidence>
<evidence type="ECO:0000256" key="5">
    <source>
        <dbReference type="PROSITE-ProRule" id="PRU10141"/>
    </source>
</evidence>
<dbReference type="OMA" id="NENIMYK"/>
<evidence type="ECO:0000256" key="3">
    <source>
        <dbReference type="ARBA" id="ARBA00022840"/>
    </source>
</evidence>
<dbReference type="InterPro" id="IPR011009">
    <property type="entry name" value="Kinase-like_dom_sf"/>
</dbReference>
<evidence type="ECO:0000256" key="1">
    <source>
        <dbReference type="ARBA" id="ARBA00012513"/>
    </source>
</evidence>
<feature type="region of interest" description="Disordered" evidence="6">
    <location>
        <begin position="369"/>
        <end position="407"/>
    </location>
</feature>
<dbReference type="EMBL" id="LDAU01000175">
    <property type="protein sequence ID" value="KRX01189.1"/>
    <property type="molecule type" value="Genomic_DNA"/>
</dbReference>
<proteinExistence type="predicted"/>
<comment type="caution">
    <text evidence="8">The sequence shown here is derived from an EMBL/GenBank/DDBJ whole genome shotgun (WGS) entry which is preliminary data.</text>
</comment>
<dbReference type="PROSITE" id="PS50011">
    <property type="entry name" value="PROTEIN_KINASE_DOM"/>
    <property type="match status" value="1"/>
</dbReference>
<keyword evidence="9" id="KW-1185">Reference proteome</keyword>
<dbReference type="InterPro" id="IPR050235">
    <property type="entry name" value="CK1_Ser-Thr_kinase"/>
</dbReference>
<reference evidence="8 9" key="1">
    <citation type="journal article" date="2015" name="Sci. Rep.">
        <title>Genome of the facultative scuticociliatosis pathogen Pseudocohnilembus persalinus provides insight into its virulence through horizontal gene transfer.</title>
        <authorList>
            <person name="Xiong J."/>
            <person name="Wang G."/>
            <person name="Cheng J."/>
            <person name="Tian M."/>
            <person name="Pan X."/>
            <person name="Warren A."/>
            <person name="Jiang C."/>
            <person name="Yuan D."/>
            <person name="Miao W."/>
        </authorList>
    </citation>
    <scope>NUCLEOTIDE SEQUENCE [LARGE SCALE GENOMIC DNA]</scope>
    <source>
        <strain evidence="8">36N120E</strain>
    </source>
</reference>
<dbReference type="SUPFAM" id="SSF56112">
    <property type="entry name" value="Protein kinase-like (PK-like)"/>
    <property type="match status" value="1"/>
</dbReference>
<dbReference type="Gene3D" id="1.10.510.10">
    <property type="entry name" value="Transferase(Phosphotransferase) domain 1"/>
    <property type="match status" value="1"/>
</dbReference>
<dbReference type="AlphaFoldDB" id="A0A0V0QGH9"/>
<dbReference type="InterPro" id="IPR000719">
    <property type="entry name" value="Prot_kinase_dom"/>
</dbReference>
<name>A0A0V0QGH9_PSEPJ</name>
<dbReference type="PANTHER" id="PTHR11909">
    <property type="entry name" value="CASEIN KINASE-RELATED"/>
    <property type="match status" value="1"/>
</dbReference>
<feature type="domain" description="Protein kinase" evidence="7">
    <location>
        <begin position="26"/>
        <end position="327"/>
    </location>
</feature>
<dbReference type="GO" id="GO:0004674">
    <property type="term" value="F:protein serine/threonine kinase activity"/>
    <property type="evidence" value="ECO:0007669"/>
    <property type="project" value="UniProtKB-EC"/>
</dbReference>
<keyword evidence="3 5" id="KW-0067">ATP-binding</keyword>
<dbReference type="PROSITE" id="PS00107">
    <property type="entry name" value="PROTEIN_KINASE_ATP"/>
    <property type="match status" value="1"/>
</dbReference>
<gene>
    <name evidence="8" type="ORF">PPERSA_03693</name>
</gene>
<dbReference type="EC" id="2.7.11.1" evidence="1"/>
<sequence length="685" mass="81077">MEKQQKITKEQHLNEKYKNKLVCRSYTVEKILGYGSFGAVFKVKRNKPLQGESYFAVKIEEIKNKRNQSAVTLQREAKILYDLKNQTGFPRIYYFLKEENYASLVLTLLHRSVNDIWKKECNKKFSVQTCFEIGIQLIQRLQFLHESGFIHRDLKPENFMLGRPETNQNKTIYLIDFGLANSYRNSEQVHIPFKKNVGMVGTQRYTSINSHKGCEQSRKDDLESLGYILTYFLKGSVPWQFLQFKDKKQRNKVVGEMKENLIYEDFCKDCPEQLVYYFKYVKQLQFEEDPDYNYLINLLKQGIEDKEQLKPKNKQNLKLIQKNEDILNQELQQIQIIDSNDQSQIHNTSIISSQQDDSKNNKNLQLNISQNQNESPNNEQFINTNGKTNDSQKNNISQENNNNKNNEFDQMQFILKFDWEEKNLDNIDFSKLFVNSNSLDDQNNLKALHKSKTTYQFLKNNTNSTFQQTSDKSLVYFGTLRIYDEIEKQTQFDKISEENGENKQQKILINQNHCYKNNNKFVDSELVDDEFDNCSQIRDEISQDEQTKQNLNFPQESIVNKLTNKIFPVFSYRDEKISTCKYPLKTTSTSQKLVKYNVNNNKQNNVDKSAKAENSQIQNINQEKSPIFQWADRYNKEYSIDMKQINRFKYPSFKKQNHNINISENENIMYKNNKNVNNTQICKQE</sequence>
<organism evidence="8 9">
    <name type="scientific">Pseudocohnilembus persalinus</name>
    <name type="common">Ciliate</name>
    <dbReference type="NCBI Taxonomy" id="266149"/>
    <lineage>
        <taxon>Eukaryota</taxon>
        <taxon>Sar</taxon>
        <taxon>Alveolata</taxon>
        <taxon>Ciliophora</taxon>
        <taxon>Intramacronucleata</taxon>
        <taxon>Oligohymenophorea</taxon>
        <taxon>Scuticociliatia</taxon>
        <taxon>Philasterida</taxon>
        <taxon>Pseudocohnilembidae</taxon>
        <taxon>Pseudocohnilembus</taxon>
    </lineage>
</organism>
<evidence type="ECO:0000256" key="6">
    <source>
        <dbReference type="SAM" id="MobiDB-lite"/>
    </source>
</evidence>
<dbReference type="CDD" id="cd14016">
    <property type="entry name" value="STKc_CK1"/>
    <property type="match status" value="1"/>
</dbReference>
<keyword evidence="8" id="KW-0808">Transferase</keyword>
<evidence type="ECO:0000256" key="2">
    <source>
        <dbReference type="ARBA" id="ARBA00022741"/>
    </source>
</evidence>
<evidence type="ECO:0000313" key="8">
    <source>
        <dbReference type="EMBL" id="KRX01189.1"/>
    </source>
</evidence>
<feature type="binding site" evidence="5">
    <location>
        <position position="58"/>
    </location>
    <ligand>
        <name>ATP</name>
        <dbReference type="ChEBI" id="CHEBI:30616"/>
    </ligand>
</feature>
<dbReference type="Pfam" id="PF00069">
    <property type="entry name" value="Pkinase"/>
    <property type="match status" value="1"/>
</dbReference>
<dbReference type="InterPro" id="IPR017441">
    <property type="entry name" value="Protein_kinase_ATP_BS"/>
</dbReference>
<accession>A0A0V0QGH9</accession>
<dbReference type="SMART" id="SM00220">
    <property type="entry name" value="S_TKc"/>
    <property type="match status" value="1"/>
</dbReference>
<feature type="compositionally biased region" description="Low complexity" evidence="6">
    <location>
        <begin position="369"/>
        <end position="380"/>
    </location>
</feature>
<keyword evidence="2 5" id="KW-0547">Nucleotide-binding</keyword>